<dbReference type="GO" id="GO:0008816">
    <property type="term" value="F:citryl-CoA lyase activity"/>
    <property type="evidence" value="ECO:0007669"/>
    <property type="project" value="UniProtKB-EC"/>
</dbReference>
<keyword evidence="7" id="KW-0456">Lyase</keyword>
<accession>A0A7W3JV94</accession>
<dbReference type="InterPro" id="IPR011206">
    <property type="entry name" value="Citrate_lyase_beta/mcl1/mcl2"/>
</dbReference>
<dbReference type="PANTHER" id="PTHR32308:SF0">
    <property type="entry name" value="HPCH_HPAI ALDOLASE_CITRATE LYASE DOMAIN-CONTAINING PROTEIN"/>
    <property type="match status" value="1"/>
</dbReference>
<dbReference type="PANTHER" id="PTHR32308">
    <property type="entry name" value="LYASE BETA SUBUNIT, PUTATIVE (AFU_ORTHOLOGUE AFUA_4G13030)-RELATED"/>
    <property type="match status" value="1"/>
</dbReference>
<keyword evidence="8" id="KW-1185">Reference proteome</keyword>
<dbReference type="GO" id="GO:0000287">
    <property type="term" value="F:magnesium ion binding"/>
    <property type="evidence" value="ECO:0007669"/>
    <property type="project" value="TreeGrafter"/>
</dbReference>
<dbReference type="InterPro" id="IPR040442">
    <property type="entry name" value="Pyrv_kinase-like_dom_sf"/>
</dbReference>
<evidence type="ECO:0000256" key="3">
    <source>
        <dbReference type="ARBA" id="ARBA00022842"/>
    </source>
</evidence>
<evidence type="ECO:0000256" key="1">
    <source>
        <dbReference type="ARBA" id="ARBA00001946"/>
    </source>
</evidence>
<evidence type="ECO:0000313" key="8">
    <source>
        <dbReference type="Proteomes" id="UP000524237"/>
    </source>
</evidence>
<evidence type="ECO:0000313" key="7">
    <source>
        <dbReference type="EMBL" id="MBA8829868.1"/>
    </source>
</evidence>
<feature type="binding site" evidence="5">
    <location>
        <position position="165"/>
    </location>
    <ligand>
        <name>Mg(2+)</name>
        <dbReference type="ChEBI" id="CHEBI:18420"/>
    </ligand>
</feature>
<evidence type="ECO:0000256" key="4">
    <source>
        <dbReference type="PIRSR" id="PIRSR015582-1"/>
    </source>
</evidence>
<dbReference type="EMBL" id="JACGWU010000008">
    <property type="protein sequence ID" value="MBA8829868.1"/>
    <property type="molecule type" value="Genomic_DNA"/>
</dbReference>
<dbReference type="AlphaFoldDB" id="A0A7W3JV94"/>
<keyword evidence="2 5" id="KW-0479">Metal-binding</keyword>
<name>A0A7W3JV94_9MICO</name>
<keyword evidence="3 5" id="KW-0460">Magnesium</keyword>
<comment type="caution">
    <text evidence="7">The sequence shown here is derived from an EMBL/GenBank/DDBJ whole genome shotgun (WGS) entry which is preliminary data.</text>
</comment>
<feature type="binding site" evidence="5">
    <location>
        <position position="139"/>
    </location>
    <ligand>
        <name>Mg(2+)</name>
        <dbReference type="ChEBI" id="CHEBI:18420"/>
    </ligand>
</feature>
<evidence type="ECO:0000256" key="2">
    <source>
        <dbReference type="ARBA" id="ARBA00022723"/>
    </source>
</evidence>
<dbReference type="Gene3D" id="3.20.20.60">
    <property type="entry name" value="Phosphoenolpyruvate-binding domains"/>
    <property type="match status" value="1"/>
</dbReference>
<evidence type="ECO:0000259" key="6">
    <source>
        <dbReference type="Pfam" id="PF03328"/>
    </source>
</evidence>
<dbReference type="PIRSF" id="PIRSF015582">
    <property type="entry name" value="Cit_lyase_B"/>
    <property type="match status" value="1"/>
</dbReference>
<comment type="cofactor">
    <cofactor evidence="1">
        <name>Mg(2+)</name>
        <dbReference type="ChEBI" id="CHEBI:18420"/>
    </cofactor>
</comment>
<feature type="binding site" evidence="4">
    <location>
        <position position="139"/>
    </location>
    <ligand>
        <name>substrate</name>
    </ligand>
</feature>
<reference evidence="7 8" key="1">
    <citation type="submission" date="2020-07" db="EMBL/GenBank/DDBJ databases">
        <title>Sequencing the genomes of 1000 actinobacteria strains.</title>
        <authorList>
            <person name="Klenk H.-P."/>
        </authorList>
    </citation>
    <scope>NUCLEOTIDE SEQUENCE [LARGE SCALE GENOMIC DNA]</scope>
    <source>
        <strain evidence="7 8">DSM 23737</strain>
    </source>
</reference>
<feature type="binding site" evidence="4">
    <location>
        <position position="83"/>
    </location>
    <ligand>
        <name>substrate</name>
    </ligand>
</feature>
<dbReference type="Proteomes" id="UP000524237">
    <property type="component" value="Unassembled WGS sequence"/>
</dbReference>
<dbReference type="Pfam" id="PF03328">
    <property type="entry name" value="HpcH_HpaI"/>
    <property type="match status" value="1"/>
</dbReference>
<evidence type="ECO:0000256" key="5">
    <source>
        <dbReference type="PIRSR" id="PIRSR015582-2"/>
    </source>
</evidence>
<dbReference type="GO" id="GO:0006107">
    <property type="term" value="P:oxaloacetate metabolic process"/>
    <property type="evidence" value="ECO:0007669"/>
    <property type="project" value="TreeGrafter"/>
</dbReference>
<proteinExistence type="predicted"/>
<dbReference type="InterPro" id="IPR015813">
    <property type="entry name" value="Pyrv/PenolPyrv_kinase-like_dom"/>
</dbReference>
<dbReference type="InterPro" id="IPR005000">
    <property type="entry name" value="Aldolase/citrate-lyase_domain"/>
</dbReference>
<dbReference type="SUPFAM" id="SSF51621">
    <property type="entry name" value="Phosphoenolpyruvate/pyruvate domain"/>
    <property type="match status" value="1"/>
</dbReference>
<protein>
    <submittedName>
        <fullName evidence="7">Citrate lyase subunit beta/citryl-CoA lyase</fullName>
        <ecNumber evidence="7">4.1.3.34</ecNumber>
    </submittedName>
</protein>
<gene>
    <name evidence="7" type="ORF">FB555_001994</name>
</gene>
<organism evidence="7 8">
    <name type="scientific">Alpinimonas psychrophila</name>
    <dbReference type="NCBI Taxonomy" id="748908"/>
    <lineage>
        <taxon>Bacteria</taxon>
        <taxon>Bacillati</taxon>
        <taxon>Actinomycetota</taxon>
        <taxon>Actinomycetes</taxon>
        <taxon>Micrococcales</taxon>
        <taxon>Microbacteriaceae</taxon>
        <taxon>Alpinimonas</taxon>
    </lineage>
</organism>
<sequence length="297" mass="30184">MTTSAIALVAHAVSALFVPGDRPERFLKAQGSGADIVILDLEDAVSTENKAAALAEVLAALTPSGTPTPATTAVGPRLNAMVRISGADSSDEITALAKVAAASGHGLLGIMVPKAESAAQIASVLKMLPTGLACIPLIESAMGLVNATEIARVDGVTRLAFGAVDFGLDIDATHAGVFDYARAQLVIASAAAGIAAPLDSPCVNFTDLQVVSAEALRAREFGCGGKLCIHPSQISAVRISFLPTAEQIAWAHKVVELEGGAAAFEGAMIDRPVVERAKKILAVTQGAASATAEEKTP</sequence>
<feature type="domain" description="HpcH/HpaI aldolase/citrate lyase" evidence="6">
    <location>
        <begin position="15"/>
        <end position="231"/>
    </location>
</feature>
<dbReference type="RefSeq" id="WP_343046451.1">
    <property type="nucleotide sequence ID" value="NZ_JACGWU010000008.1"/>
</dbReference>
<dbReference type="EC" id="4.1.3.34" evidence="7"/>